<dbReference type="PANTHER" id="PTHR30024">
    <property type="entry name" value="ALIPHATIC SULFONATES-BINDING PROTEIN-RELATED"/>
    <property type="match status" value="1"/>
</dbReference>
<evidence type="ECO:0000313" key="2">
    <source>
        <dbReference type="EMBL" id="MCX8997087.1"/>
    </source>
</evidence>
<dbReference type="Pfam" id="PF09084">
    <property type="entry name" value="NMT1"/>
    <property type="match status" value="1"/>
</dbReference>
<reference evidence="2" key="1">
    <citation type="submission" date="2022-07" db="EMBL/GenBank/DDBJ databases">
        <title>Ectorhizobium quercum gen.nov., sp. nov.</title>
        <authorList>
            <person name="Ma T."/>
            <person name="Li Y."/>
        </authorList>
    </citation>
    <scope>NUCLEOTIDE SEQUENCE</scope>
    <source>
        <strain evidence="2">BDR2-2</strain>
    </source>
</reference>
<accession>A0AAE3SUH6</accession>
<feature type="domain" description="SsuA/THI5-like" evidence="1">
    <location>
        <begin position="68"/>
        <end position="266"/>
    </location>
</feature>
<dbReference type="InterPro" id="IPR006311">
    <property type="entry name" value="TAT_signal"/>
</dbReference>
<dbReference type="AlphaFoldDB" id="A0AAE3SUH6"/>
<dbReference type="EMBL" id="JANFPI010000002">
    <property type="protein sequence ID" value="MCX8997087.1"/>
    <property type="molecule type" value="Genomic_DNA"/>
</dbReference>
<proteinExistence type="predicted"/>
<sequence length="350" mass="37861">MKTDGLCLSRRNFVRVGGGALALAAASPFSRLMAAGAAELPDLPYTVNIVNTGSNATLVVQALLDQLGYLDTFNVKTTTTNVSDGTRLMGSLISGESDICILSGFSQVLPAIEKGAGLKVVAGANQLIAQALYTSNPEIRTVEDLKGKTIGTGAIGALLHQMVVALLRKHGVDPAEVRFVNIGSSGAVFKSVVAGKVDAGPAMTDVYDQQEFYGVRAIADFWSELPEYPYQGSYASQRAVEAKPEGLIRVLAAYGKMYRFMMDDPGAEEAFMKAYQSVVGAADEAQGRMMIKFTRDYQTYSRDLMLTQTQIDYMQDLNLEFGIQKEKLPFDRVVDLSFAEEANKLIEATQ</sequence>
<keyword evidence="3" id="KW-1185">Reference proteome</keyword>
<organism evidence="2 3">
    <name type="scientific">Ectorhizobium quercum</name>
    <dbReference type="NCBI Taxonomy" id="2965071"/>
    <lineage>
        <taxon>Bacteria</taxon>
        <taxon>Pseudomonadati</taxon>
        <taxon>Pseudomonadota</taxon>
        <taxon>Alphaproteobacteria</taxon>
        <taxon>Hyphomicrobiales</taxon>
        <taxon>Rhizobiaceae</taxon>
        <taxon>Ectorhizobium</taxon>
    </lineage>
</organism>
<evidence type="ECO:0000313" key="3">
    <source>
        <dbReference type="Proteomes" id="UP001208771"/>
    </source>
</evidence>
<comment type="caution">
    <text evidence="2">The sequence shown here is derived from an EMBL/GenBank/DDBJ whole genome shotgun (WGS) entry which is preliminary data.</text>
</comment>
<name>A0AAE3SUH6_9HYPH</name>
<dbReference type="InterPro" id="IPR015168">
    <property type="entry name" value="SsuA/THI5"/>
</dbReference>
<protein>
    <submittedName>
        <fullName evidence="2">ABC transporter substrate-binding protein</fullName>
    </submittedName>
</protein>
<dbReference type="SUPFAM" id="SSF53850">
    <property type="entry name" value="Periplasmic binding protein-like II"/>
    <property type="match status" value="1"/>
</dbReference>
<dbReference type="RefSeq" id="WP_306410856.1">
    <property type="nucleotide sequence ID" value="NZ_JANFPI010000002.1"/>
</dbReference>
<evidence type="ECO:0000259" key="1">
    <source>
        <dbReference type="Pfam" id="PF09084"/>
    </source>
</evidence>
<gene>
    <name evidence="2" type="ORF">NOF55_08205</name>
</gene>
<dbReference type="Proteomes" id="UP001208771">
    <property type="component" value="Unassembled WGS sequence"/>
</dbReference>
<dbReference type="Gene3D" id="3.40.190.10">
    <property type="entry name" value="Periplasmic binding protein-like II"/>
    <property type="match status" value="2"/>
</dbReference>
<dbReference type="PROSITE" id="PS51318">
    <property type="entry name" value="TAT"/>
    <property type="match status" value="1"/>
</dbReference>